<dbReference type="SUPFAM" id="SSF81383">
    <property type="entry name" value="F-box domain"/>
    <property type="match status" value="1"/>
</dbReference>
<dbReference type="InterPro" id="IPR036047">
    <property type="entry name" value="F-box-like_dom_sf"/>
</dbReference>
<keyword evidence="1" id="KW-0175">Coiled coil</keyword>
<comment type="caution">
    <text evidence="2">The sequence shown here is derived from an EMBL/GenBank/DDBJ whole genome shotgun (WGS) entry which is preliminary data.</text>
</comment>
<dbReference type="AlphaFoldDB" id="A0A8H7CVT1"/>
<sequence length="193" mass="22206">MATVLLRHRLKELDVLIAEQKRYLDELKQEKSDLESTLLPDQTYCHGLSFRTLQTPLAVASVSRSWREIALSTAPLWSKIAFEITGRMDPDVTETYVRKWLERAASHPLSLEFTLGRDMADILDQEWTDDVFTPRCLRNLAHTYSDIIQCLVLDMRPYDIRQLELDSQLFPILRSAGFGSRGDRDLGPAEILL</sequence>
<dbReference type="OrthoDB" id="3057283at2759"/>
<keyword evidence="3" id="KW-1185">Reference proteome</keyword>
<dbReference type="EMBL" id="JACAZI010000009">
    <property type="protein sequence ID" value="KAF7352359.1"/>
    <property type="molecule type" value="Genomic_DNA"/>
</dbReference>
<organism evidence="2 3">
    <name type="scientific">Mycena venus</name>
    <dbReference type="NCBI Taxonomy" id="2733690"/>
    <lineage>
        <taxon>Eukaryota</taxon>
        <taxon>Fungi</taxon>
        <taxon>Dikarya</taxon>
        <taxon>Basidiomycota</taxon>
        <taxon>Agaricomycotina</taxon>
        <taxon>Agaricomycetes</taxon>
        <taxon>Agaricomycetidae</taxon>
        <taxon>Agaricales</taxon>
        <taxon>Marasmiineae</taxon>
        <taxon>Mycenaceae</taxon>
        <taxon>Mycena</taxon>
    </lineage>
</organism>
<dbReference type="Proteomes" id="UP000620124">
    <property type="component" value="Unassembled WGS sequence"/>
</dbReference>
<name>A0A8H7CVT1_9AGAR</name>
<evidence type="ECO:0000313" key="3">
    <source>
        <dbReference type="Proteomes" id="UP000620124"/>
    </source>
</evidence>
<evidence type="ECO:0000313" key="2">
    <source>
        <dbReference type="EMBL" id="KAF7352359.1"/>
    </source>
</evidence>
<reference evidence="2" key="1">
    <citation type="submission" date="2020-05" db="EMBL/GenBank/DDBJ databases">
        <title>Mycena genomes resolve the evolution of fungal bioluminescence.</title>
        <authorList>
            <person name="Tsai I.J."/>
        </authorList>
    </citation>
    <scope>NUCLEOTIDE SEQUENCE</scope>
    <source>
        <strain evidence="2">CCC161011</strain>
    </source>
</reference>
<accession>A0A8H7CVT1</accession>
<gene>
    <name evidence="2" type="ORF">MVEN_01199700</name>
</gene>
<feature type="coiled-coil region" evidence="1">
    <location>
        <begin position="10"/>
        <end position="37"/>
    </location>
</feature>
<protein>
    <submittedName>
        <fullName evidence="2">F-box domain-containing protein</fullName>
    </submittedName>
</protein>
<proteinExistence type="predicted"/>
<evidence type="ECO:0000256" key="1">
    <source>
        <dbReference type="SAM" id="Coils"/>
    </source>
</evidence>